<comment type="caution">
    <text evidence="1">The sequence shown here is derived from an EMBL/GenBank/DDBJ whole genome shotgun (WGS) entry which is preliminary data.</text>
</comment>
<accession>A0A848CUR0</accession>
<dbReference type="InterPro" id="IPR010719">
    <property type="entry name" value="MnmM_MeTrfase"/>
</dbReference>
<dbReference type="GO" id="GO:0032259">
    <property type="term" value="P:methylation"/>
    <property type="evidence" value="ECO:0007669"/>
    <property type="project" value="UniProtKB-KW"/>
</dbReference>
<gene>
    <name evidence="1" type="ORF">HF838_01690</name>
</gene>
<organism evidence="1 2">
    <name type="scientific">Aneurinibacillus aneurinilyticus</name>
    <name type="common">Bacillus aneurinolyticus</name>
    <dbReference type="NCBI Taxonomy" id="1391"/>
    <lineage>
        <taxon>Bacteria</taxon>
        <taxon>Bacillati</taxon>
        <taxon>Bacillota</taxon>
        <taxon>Bacilli</taxon>
        <taxon>Bacillales</taxon>
        <taxon>Paenibacillaceae</taxon>
        <taxon>Aneurinibacillus group</taxon>
        <taxon>Aneurinibacillus</taxon>
    </lineage>
</organism>
<evidence type="ECO:0000313" key="1">
    <source>
        <dbReference type="EMBL" id="NME96960.1"/>
    </source>
</evidence>
<keyword evidence="1" id="KW-0808">Transferase</keyword>
<dbReference type="RefSeq" id="WP_168974351.1">
    <property type="nucleotide sequence ID" value="NZ_CAMJCG010000002.1"/>
</dbReference>
<dbReference type="Proteomes" id="UP000561326">
    <property type="component" value="Unassembled WGS sequence"/>
</dbReference>
<dbReference type="PANTHER" id="PTHR35276">
    <property type="entry name" value="S-ADENOSYL-L-METHIONINE-DEPENDENT METHYLTRANSFERASES SUPERFAMILY PROTEIN"/>
    <property type="match status" value="1"/>
</dbReference>
<reference evidence="1 2" key="1">
    <citation type="submission" date="2020-04" db="EMBL/GenBank/DDBJ databases">
        <authorList>
            <person name="Hitch T.C.A."/>
            <person name="Wylensek D."/>
            <person name="Clavel T."/>
        </authorList>
    </citation>
    <scope>NUCLEOTIDE SEQUENCE [LARGE SCALE GENOMIC DNA]</scope>
    <source>
        <strain evidence="1 2">WB01_D5_05</strain>
    </source>
</reference>
<dbReference type="Gene3D" id="3.40.50.150">
    <property type="entry name" value="Vaccinia Virus protein VP39"/>
    <property type="match status" value="1"/>
</dbReference>
<dbReference type="GO" id="GO:0008168">
    <property type="term" value="F:methyltransferase activity"/>
    <property type="evidence" value="ECO:0007669"/>
    <property type="project" value="UniProtKB-KW"/>
</dbReference>
<dbReference type="AlphaFoldDB" id="A0A848CUR0"/>
<dbReference type="EMBL" id="JABAGO010000001">
    <property type="protein sequence ID" value="NME96960.1"/>
    <property type="molecule type" value="Genomic_DNA"/>
</dbReference>
<protein>
    <submittedName>
        <fullName evidence="1">Methyltransferase domain-containing protein</fullName>
    </submittedName>
</protein>
<dbReference type="PANTHER" id="PTHR35276:SF1">
    <property type="entry name" value="TRNA (MNM(5)S(2)U34)-METHYLTRANSFERASE, CHLOROPLASTIC"/>
    <property type="match status" value="1"/>
</dbReference>
<dbReference type="CDD" id="cd02440">
    <property type="entry name" value="AdoMet_MTases"/>
    <property type="match status" value="1"/>
</dbReference>
<keyword evidence="1" id="KW-0489">Methyltransferase</keyword>
<evidence type="ECO:0000313" key="2">
    <source>
        <dbReference type="Proteomes" id="UP000561326"/>
    </source>
</evidence>
<sequence length="194" mass="21111">MSTGHTHKTARLPRITEMAHQLLAERVKAGDTVIDATAGNGYDTLFLAELVGDTGRVHAYDVQNSAIQATESRLSSAGYSDRVELHHASHTAIAESDEPIQAAIFNLGYLPGSDKRIITQADSTLEAVQAALSRLISGGMVLLVVYVGHAGGEQEAEALECYLRTLSTRDYLVLKYEYINPDNRPPYILAVEKK</sequence>
<name>A0A848CUR0_ANEAE</name>
<dbReference type="Pfam" id="PF06962">
    <property type="entry name" value="rRNA_methylase"/>
    <property type="match status" value="1"/>
</dbReference>
<dbReference type="SUPFAM" id="SSF53335">
    <property type="entry name" value="S-adenosyl-L-methionine-dependent methyltransferases"/>
    <property type="match status" value="1"/>
</dbReference>
<proteinExistence type="predicted"/>
<dbReference type="InterPro" id="IPR029063">
    <property type="entry name" value="SAM-dependent_MTases_sf"/>
</dbReference>